<protein>
    <submittedName>
        <fullName evidence="9">Uncharacterized protein AlNc14C121G6683</fullName>
    </submittedName>
</protein>
<keyword evidence="2 6" id="KW-0694">RNA-binding</keyword>
<dbReference type="InterPro" id="IPR000504">
    <property type="entry name" value="RRM_dom"/>
</dbReference>
<dbReference type="PROSITE" id="PS50102">
    <property type="entry name" value="RRM"/>
    <property type="match status" value="1"/>
</dbReference>
<name>F0WJF4_9STRA</name>
<dbReference type="AlphaFoldDB" id="F0WJF4"/>
<dbReference type="PRINTS" id="PR00302">
    <property type="entry name" value="LUPUSLA"/>
</dbReference>
<gene>
    <name evidence="9" type="primary">AlNc14C121G6683</name>
    <name evidence="9" type="ORF">ALNC14_075460</name>
</gene>
<dbReference type="CDD" id="cd07323">
    <property type="entry name" value="LAM"/>
    <property type="match status" value="1"/>
</dbReference>
<keyword evidence="3" id="KW-0805">Transcription regulation</keyword>
<evidence type="ECO:0000313" key="9">
    <source>
        <dbReference type="EMBL" id="CCA21403.1"/>
    </source>
</evidence>
<evidence type="ECO:0000256" key="1">
    <source>
        <dbReference type="ARBA" id="ARBA00004123"/>
    </source>
</evidence>
<feature type="domain" description="RRM" evidence="7">
    <location>
        <begin position="100"/>
        <end position="162"/>
    </location>
</feature>
<dbReference type="HOGENOM" id="CLU_086529_0_0_1"/>
<dbReference type="SMART" id="SM00360">
    <property type="entry name" value="RRM"/>
    <property type="match status" value="1"/>
</dbReference>
<dbReference type="PROSITE" id="PS50961">
    <property type="entry name" value="HTH_LA"/>
    <property type="match status" value="1"/>
</dbReference>
<comment type="subcellular location">
    <subcellularLocation>
        <location evidence="1">Nucleus</location>
    </subcellularLocation>
</comment>
<dbReference type="SUPFAM" id="SSF54928">
    <property type="entry name" value="RNA-binding domain, RBD"/>
    <property type="match status" value="1"/>
</dbReference>
<keyword evidence="4" id="KW-0804">Transcription</keyword>
<accession>F0WJF4</accession>
<dbReference type="GO" id="GO:0005634">
    <property type="term" value="C:nucleus"/>
    <property type="evidence" value="ECO:0007669"/>
    <property type="project" value="UniProtKB-SubCell"/>
</dbReference>
<dbReference type="PANTHER" id="PTHR22792">
    <property type="entry name" value="LUPUS LA PROTEIN-RELATED"/>
    <property type="match status" value="1"/>
</dbReference>
<dbReference type="Pfam" id="PF00076">
    <property type="entry name" value="RRM_1"/>
    <property type="match status" value="1"/>
</dbReference>
<dbReference type="Gene3D" id="3.30.70.330">
    <property type="match status" value="1"/>
</dbReference>
<dbReference type="SMART" id="SM00715">
    <property type="entry name" value="LA"/>
    <property type="match status" value="1"/>
</dbReference>
<dbReference type="GO" id="GO:1990904">
    <property type="term" value="C:ribonucleoprotein complex"/>
    <property type="evidence" value="ECO:0007669"/>
    <property type="project" value="InterPro"/>
</dbReference>
<feature type="domain" description="HTH La-type RNA-binding" evidence="8">
    <location>
        <begin position="3"/>
        <end position="94"/>
    </location>
</feature>
<dbReference type="InterPro" id="IPR006630">
    <property type="entry name" value="La_HTH"/>
</dbReference>
<evidence type="ECO:0000256" key="4">
    <source>
        <dbReference type="ARBA" id="ARBA00023163"/>
    </source>
</evidence>
<dbReference type="Gene3D" id="1.10.10.10">
    <property type="entry name" value="Winged helix-like DNA-binding domain superfamily/Winged helix DNA-binding domain"/>
    <property type="match status" value="1"/>
</dbReference>
<evidence type="ECO:0000256" key="6">
    <source>
        <dbReference type="PROSITE-ProRule" id="PRU00332"/>
    </source>
</evidence>
<dbReference type="InterPro" id="IPR035979">
    <property type="entry name" value="RBD_domain_sf"/>
</dbReference>
<proteinExistence type="predicted"/>
<keyword evidence="5" id="KW-0539">Nucleus</keyword>
<organism evidence="9">
    <name type="scientific">Albugo laibachii Nc14</name>
    <dbReference type="NCBI Taxonomy" id="890382"/>
    <lineage>
        <taxon>Eukaryota</taxon>
        <taxon>Sar</taxon>
        <taxon>Stramenopiles</taxon>
        <taxon>Oomycota</taxon>
        <taxon>Peronosporomycetes</taxon>
        <taxon>Albuginales</taxon>
        <taxon>Albuginaceae</taxon>
        <taxon>Albugo</taxon>
    </lineage>
</organism>
<sequence length="249" mass="28800">MSTKKSKSVPKQIQAQLEFYLSESNLRNDKFLQKQADSLQNFFIDLDVFLTFGKMIALKATRNMIVEAAEKSKKICIDPSKTRIGPVESPFVKDDTSLDRTIYIDKFYRDHDHDSLRKLLSQFGKVTLVSLPRFDSTRHFKGFGFVEFENPEAAREAMRAINQRHKNDQNGIESMRAMMKKLWLVLKTKMNETLINPAAILNNTTRVEGKSEKRRFEEASMELEEALELTAKVRRISPSNEECNVIDQQ</sequence>
<dbReference type="InterPro" id="IPR012677">
    <property type="entry name" value="Nucleotide-bd_a/b_plait_sf"/>
</dbReference>
<dbReference type="GO" id="GO:0003723">
    <property type="term" value="F:RNA binding"/>
    <property type="evidence" value="ECO:0007669"/>
    <property type="project" value="UniProtKB-UniRule"/>
</dbReference>
<dbReference type="InterPro" id="IPR002344">
    <property type="entry name" value="Lupus_La"/>
</dbReference>
<reference evidence="9" key="1">
    <citation type="journal article" date="2011" name="PLoS Biol.">
        <title>Gene gain and loss during evolution of obligate parasitism in the white rust pathogen of Arabidopsis thaliana.</title>
        <authorList>
            <person name="Kemen E."/>
            <person name="Gardiner A."/>
            <person name="Schultz-Larsen T."/>
            <person name="Kemen A.C."/>
            <person name="Balmuth A.L."/>
            <person name="Robert-Seilaniantz A."/>
            <person name="Bailey K."/>
            <person name="Holub E."/>
            <person name="Studholme D.J."/>
            <person name="Maclean D."/>
            <person name="Jones J.D."/>
        </authorList>
    </citation>
    <scope>NUCLEOTIDE SEQUENCE</scope>
</reference>
<dbReference type="InterPro" id="IPR036388">
    <property type="entry name" value="WH-like_DNA-bd_sf"/>
</dbReference>
<dbReference type="GO" id="GO:0006396">
    <property type="term" value="P:RNA processing"/>
    <property type="evidence" value="ECO:0007669"/>
    <property type="project" value="InterPro"/>
</dbReference>
<dbReference type="InterPro" id="IPR045180">
    <property type="entry name" value="La_dom_prot"/>
</dbReference>
<dbReference type="InterPro" id="IPR036390">
    <property type="entry name" value="WH_DNA-bd_sf"/>
</dbReference>
<evidence type="ECO:0000256" key="5">
    <source>
        <dbReference type="ARBA" id="ARBA00023242"/>
    </source>
</evidence>
<dbReference type="EMBL" id="FR824166">
    <property type="protein sequence ID" value="CCA21403.1"/>
    <property type="molecule type" value="Genomic_DNA"/>
</dbReference>
<dbReference type="PANTHER" id="PTHR22792:SF62">
    <property type="entry name" value="LA-RELATED PROTEIN 7"/>
    <property type="match status" value="1"/>
</dbReference>
<evidence type="ECO:0000259" key="7">
    <source>
        <dbReference type="PROSITE" id="PS50102"/>
    </source>
</evidence>
<evidence type="ECO:0000256" key="3">
    <source>
        <dbReference type="ARBA" id="ARBA00023015"/>
    </source>
</evidence>
<dbReference type="SUPFAM" id="SSF46785">
    <property type="entry name" value="Winged helix' DNA-binding domain"/>
    <property type="match status" value="1"/>
</dbReference>
<evidence type="ECO:0000256" key="2">
    <source>
        <dbReference type="ARBA" id="ARBA00022884"/>
    </source>
</evidence>
<reference evidence="9" key="2">
    <citation type="submission" date="2011-02" db="EMBL/GenBank/DDBJ databases">
        <authorList>
            <person name="MacLean D."/>
        </authorList>
    </citation>
    <scope>NUCLEOTIDE SEQUENCE</scope>
</reference>
<dbReference type="Pfam" id="PF05383">
    <property type="entry name" value="La"/>
    <property type="match status" value="1"/>
</dbReference>
<evidence type="ECO:0000259" key="8">
    <source>
        <dbReference type="PROSITE" id="PS50961"/>
    </source>
</evidence>